<evidence type="ECO:0000313" key="2">
    <source>
        <dbReference type="EMBL" id="KAJ1171798.1"/>
    </source>
</evidence>
<name>A0AAV7T5Q1_PLEWA</name>
<keyword evidence="3" id="KW-1185">Reference proteome</keyword>
<organism evidence="2 3">
    <name type="scientific">Pleurodeles waltl</name>
    <name type="common">Iberian ribbed newt</name>
    <dbReference type="NCBI Taxonomy" id="8319"/>
    <lineage>
        <taxon>Eukaryota</taxon>
        <taxon>Metazoa</taxon>
        <taxon>Chordata</taxon>
        <taxon>Craniata</taxon>
        <taxon>Vertebrata</taxon>
        <taxon>Euteleostomi</taxon>
        <taxon>Amphibia</taxon>
        <taxon>Batrachia</taxon>
        <taxon>Caudata</taxon>
        <taxon>Salamandroidea</taxon>
        <taxon>Salamandridae</taxon>
        <taxon>Pleurodelinae</taxon>
        <taxon>Pleurodeles</taxon>
    </lineage>
</organism>
<reference evidence="2" key="1">
    <citation type="journal article" date="2022" name="bioRxiv">
        <title>Sequencing and chromosome-scale assembly of the giantPleurodeles waltlgenome.</title>
        <authorList>
            <person name="Brown T."/>
            <person name="Elewa A."/>
            <person name="Iarovenko S."/>
            <person name="Subramanian E."/>
            <person name="Araus A.J."/>
            <person name="Petzold A."/>
            <person name="Susuki M."/>
            <person name="Suzuki K.-i.T."/>
            <person name="Hayashi T."/>
            <person name="Toyoda A."/>
            <person name="Oliveira C."/>
            <person name="Osipova E."/>
            <person name="Leigh N.D."/>
            <person name="Simon A."/>
            <person name="Yun M.H."/>
        </authorList>
    </citation>
    <scope>NUCLEOTIDE SEQUENCE</scope>
    <source>
        <strain evidence="2">20211129_DDA</strain>
        <tissue evidence="2">Liver</tissue>
    </source>
</reference>
<dbReference type="EMBL" id="JANPWB010000007">
    <property type="protein sequence ID" value="KAJ1171798.1"/>
    <property type="molecule type" value="Genomic_DNA"/>
</dbReference>
<dbReference type="Proteomes" id="UP001066276">
    <property type="component" value="Chromosome 4_1"/>
</dbReference>
<gene>
    <name evidence="2" type="ORF">NDU88_003656</name>
</gene>
<comment type="caution">
    <text evidence="2">The sequence shown here is derived from an EMBL/GenBank/DDBJ whole genome shotgun (WGS) entry which is preliminary data.</text>
</comment>
<dbReference type="AlphaFoldDB" id="A0AAV7T5Q1"/>
<feature type="region of interest" description="Disordered" evidence="1">
    <location>
        <begin position="50"/>
        <end position="106"/>
    </location>
</feature>
<accession>A0AAV7T5Q1</accession>
<protein>
    <submittedName>
        <fullName evidence="2">Uncharacterized protein</fullName>
    </submittedName>
</protein>
<evidence type="ECO:0000313" key="3">
    <source>
        <dbReference type="Proteomes" id="UP001066276"/>
    </source>
</evidence>
<sequence>MGRAQDGRDSNQHWASCCLTEKMMQHYWHEVQSGDAKVEGVDDANMAAEEPIPIDSTTSPHCDMMPMSPEPATKEDNDDVPLPPSPIPQLTASQDQRRRHRKECDAVEDDGNIQGKILTEGCTSEYGGNRHINGATWLPRISRVRSTCAWAEYVLGQGGRT</sequence>
<evidence type="ECO:0000256" key="1">
    <source>
        <dbReference type="SAM" id="MobiDB-lite"/>
    </source>
</evidence>
<proteinExistence type="predicted"/>